<comment type="caution">
    <text evidence="1">The sequence shown here is derived from an EMBL/GenBank/DDBJ whole genome shotgun (WGS) entry which is preliminary data.</text>
</comment>
<evidence type="ECO:0000313" key="1">
    <source>
        <dbReference type="EMBL" id="MBB3019478.1"/>
    </source>
</evidence>
<organism evidence="1 2">
    <name type="scientific">Microvirga lupini</name>
    <dbReference type="NCBI Taxonomy" id="420324"/>
    <lineage>
        <taxon>Bacteria</taxon>
        <taxon>Pseudomonadati</taxon>
        <taxon>Pseudomonadota</taxon>
        <taxon>Alphaproteobacteria</taxon>
        <taxon>Hyphomicrobiales</taxon>
        <taxon>Methylobacteriaceae</taxon>
        <taxon>Microvirga</taxon>
    </lineage>
</organism>
<evidence type="ECO:0000313" key="2">
    <source>
        <dbReference type="Proteomes" id="UP000532010"/>
    </source>
</evidence>
<dbReference type="EMBL" id="JACHWB010000003">
    <property type="protein sequence ID" value="MBB3019478.1"/>
    <property type="molecule type" value="Genomic_DNA"/>
</dbReference>
<dbReference type="AlphaFoldDB" id="A0A7W4YXY4"/>
<accession>A0A7W4YXY4</accession>
<gene>
    <name evidence="1" type="ORF">FHR70_002543</name>
</gene>
<reference evidence="1 2" key="1">
    <citation type="submission" date="2020-08" db="EMBL/GenBank/DDBJ databases">
        <title>The Agave Microbiome: Exploring the role of microbial communities in plant adaptations to desert environments.</title>
        <authorList>
            <person name="Partida-Martinez L.P."/>
        </authorList>
    </citation>
    <scope>NUCLEOTIDE SEQUENCE [LARGE SCALE GENOMIC DNA]</scope>
    <source>
        <strain evidence="1 2">AT3.9</strain>
    </source>
</reference>
<proteinExistence type="predicted"/>
<sequence>MPSSQAAVMNAAANAANHNNRFVGMCIDLPAGWQGTPATNRISVPPAA</sequence>
<dbReference type="Proteomes" id="UP000532010">
    <property type="component" value="Unassembled WGS sequence"/>
</dbReference>
<name>A0A7W4YXY4_9HYPH</name>
<keyword evidence="2" id="KW-1185">Reference proteome</keyword>
<protein>
    <submittedName>
        <fullName evidence="1">Uncharacterized protein</fullName>
    </submittedName>
</protein>